<evidence type="ECO:0000259" key="3">
    <source>
        <dbReference type="Pfam" id="PF13581"/>
    </source>
</evidence>
<keyword evidence="5" id="KW-1185">Reference proteome</keyword>
<dbReference type="InterPro" id="IPR003594">
    <property type="entry name" value="HATPase_dom"/>
</dbReference>
<organism evidence="4 5">
    <name type="scientific">Streptomyces sulfonofaciens</name>
    <dbReference type="NCBI Taxonomy" id="68272"/>
    <lineage>
        <taxon>Bacteria</taxon>
        <taxon>Bacillati</taxon>
        <taxon>Actinomycetota</taxon>
        <taxon>Actinomycetes</taxon>
        <taxon>Kitasatosporales</taxon>
        <taxon>Streptomycetaceae</taxon>
        <taxon>Streptomyces</taxon>
    </lineage>
</organism>
<protein>
    <recommendedName>
        <fullName evidence="3">Histidine kinase/HSP90-like ATPase domain-containing protein</fullName>
    </recommendedName>
</protein>
<gene>
    <name evidence="4" type="ORF">GCM10018793_49370</name>
</gene>
<dbReference type="InterPro" id="IPR050267">
    <property type="entry name" value="Anti-sigma-factor_SerPK"/>
</dbReference>
<sequence>MQLDCGSKHSGSVTDLSDRQVSVNAAQTKGTWRTPTAEIGHPLMLRPSPAPARTPVQTARPPLPLAPPVPRRKATTVPPLTSLSCPQLLGGDRTDRVHWLDLPAVQAGVGEARRTTTEKLRSWRLPEKTLDDAVLILSELVTNAICHTPSARILCCVGLTTDRLVHLEVHDYGGTPCNLLPCTPTFDDESGRGLMLVEHIAKEWGVERSAFTRGNTVWAALASGLSRFGAAPSGA</sequence>
<dbReference type="PANTHER" id="PTHR35526:SF3">
    <property type="entry name" value="ANTI-SIGMA-F FACTOR RSBW"/>
    <property type="match status" value="1"/>
</dbReference>
<dbReference type="Proteomes" id="UP000603708">
    <property type="component" value="Unassembled WGS sequence"/>
</dbReference>
<feature type="region of interest" description="Disordered" evidence="2">
    <location>
        <begin position="1"/>
        <end position="29"/>
    </location>
</feature>
<dbReference type="InterPro" id="IPR036890">
    <property type="entry name" value="HATPase_C_sf"/>
</dbReference>
<dbReference type="Pfam" id="PF13581">
    <property type="entry name" value="HATPase_c_2"/>
    <property type="match status" value="1"/>
</dbReference>
<comment type="caution">
    <text evidence="4">The sequence shown here is derived from an EMBL/GenBank/DDBJ whole genome shotgun (WGS) entry which is preliminary data.</text>
</comment>
<dbReference type="SUPFAM" id="SSF55874">
    <property type="entry name" value="ATPase domain of HSP90 chaperone/DNA topoisomerase II/histidine kinase"/>
    <property type="match status" value="1"/>
</dbReference>
<keyword evidence="1" id="KW-0418">Kinase</keyword>
<feature type="compositionally biased region" description="Polar residues" evidence="2">
    <location>
        <begin position="9"/>
        <end position="29"/>
    </location>
</feature>
<dbReference type="AlphaFoldDB" id="A0A919GHM0"/>
<evidence type="ECO:0000313" key="5">
    <source>
        <dbReference type="Proteomes" id="UP000603708"/>
    </source>
</evidence>
<dbReference type="Gene3D" id="3.30.565.10">
    <property type="entry name" value="Histidine kinase-like ATPase, C-terminal domain"/>
    <property type="match status" value="1"/>
</dbReference>
<dbReference type="PANTHER" id="PTHR35526">
    <property type="entry name" value="ANTI-SIGMA-F FACTOR RSBW-RELATED"/>
    <property type="match status" value="1"/>
</dbReference>
<name>A0A919GHM0_9ACTN</name>
<evidence type="ECO:0000256" key="2">
    <source>
        <dbReference type="SAM" id="MobiDB-lite"/>
    </source>
</evidence>
<accession>A0A919GHM0</accession>
<reference evidence="4" key="2">
    <citation type="submission" date="2020-09" db="EMBL/GenBank/DDBJ databases">
        <authorList>
            <person name="Sun Q."/>
            <person name="Ohkuma M."/>
        </authorList>
    </citation>
    <scope>NUCLEOTIDE SEQUENCE</scope>
    <source>
        <strain evidence="4">JCM 5069</strain>
    </source>
</reference>
<proteinExistence type="predicted"/>
<keyword evidence="1" id="KW-0808">Transferase</keyword>
<reference evidence="4" key="1">
    <citation type="journal article" date="2014" name="Int. J. Syst. Evol. Microbiol.">
        <title>Complete genome sequence of Corynebacterium casei LMG S-19264T (=DSM 44701T), isolated from a smear-ripened cheese.</title>
        <authorList>
            <consortium name="US DOE Joint Genome Institute (JGI-PGF)"/>
            <person name="Walter F."/>
            <person name="Albersmeier A."/>
            <person name="Kalinowski J."/>
            <person name="Ruckert C."/>
        </authorList>
    </citation>
    <scope>NUCLEOTIDE SEQUENCE</scope>
    <source>
        <strain evidence="4">JCM 5069</strain>
    </source>
</reference>
<dbReference type="GO" id="GO:0004674">
    <property type="term" value="F:protein serine/threonine kinase activity"/>
    <property type="evidence" value="ECO:0007669"/>
    <property type="project" value="UniProtKB-KW"/>
</dbReference>
<dbReference type="CDD" id="cd16936">
    <property type="entry name" value="HATPase_RsbW-like"/>
    <property type="match status" value="1"/>
</dbReference>
<keyword evidence="1" id="KW-0723">Serine/threonine-protein kinase</keyword>
<evidence type="ECO:0000256" key="1">
    <source>
        <dbReference type="ARBA" id="ARBA00022527"/>
    </source>
</evidence>
<feature type="domain" description="Histidine kinase/HSP90-like ATPase" evidence="3">
    <location>
        <begin position="103"/>
        <end position="219"/>
    </location>
</feature>
<dbReference type="EMBL" id="BNCD01000015">
    <property type="protein sequence ID" value="GHH84576.1"/>
    <property type="molecule type" value="Genomic_DNA"/>
</dbReference>
<feature type="region of interest" description="Disordered" evidence="2">
    <location>
        <begin position="48"/>
        <end position="77"/>
    </location>
</feature>
<evidence type="ECO:0000313" key="4">
    <source>
        <dbReference type="EMBL" id="GHH84576.1"/>
    </source>
</evidence>